<dbReference type="Proteomes" id="UP000799440">
    <property type="component" value="Unassembled WGS sequence"/>
</dbReference>
<dbReference type="OrthoDB" id="3794120at2759"/>
<feature type="compositionally biased region" description="Polar residues" evidence="1">
    <location>
        <begin position="414"/>
        <end position="439"/>
    </location>
</feature>
<dbReference type="EMBL" id="MU006594">
    <property type="protein sequence ID" value="KAF2743744.1"/>
    <property type="molecule type" value="Genomic_DNA"/>
</dbReference>
<evidence type="ECO:0000313" key="3">
    <source>
        <dbReference type="Proteomes" id="UP000799440"/>
    </source>
</evidence>
<feature type="region of interest" description="Disordered" evidence="1">
    <location>
        <begin position="1"/>
        <end position="64"/>
    </location>
</feature>
<organism evidence="2 3">
    <name type="scientific">Sporormia fimetaria CBS 119925</name>
    <dbReference type="NCBI Taxonomy" id="1340428"/>
    <lineage>
        <taxon>Eukaryota</taxon>
        <taxon>Fungi</taxon>
        <taxon>Dikarya</taxon>
        <taxon>Ascomycota</taxon>
        <taxon>Pezizomycotina</taxon>
        <taxon>Dothideomycetes</taxon>
        <taxon>Pleosporomycetidae</taxon>
        <taxon>Pleosporales</taxon>
        <taxon>Sporormiaceae</taxon>
        <taxon>Sporormia</taxon>
    </lineage>
</organism>
<keyword evidence="3" id="KW-1185">Reference proteome</keyword>
<gene>
    <name evidence="2" type="ORF">M011DRAFT_210430</name>
</gene>
<proteinExistence type="predicted"/>
<evidence type="ECO:0000256" key="1">
    <source>
        <dbReference type="SAM" id="MobiDB-lite"/>
    </source>
</evidence>
<sequence length="449" mass="50539">MGRHTSVVSQPPICKEEQTDTSLTPTMETRREAKEGAITRRDPSPEFTDSKGVQSLPGEAADQNSVISPPQLEFRPFRDLYTTPVKIEYGAAQDEYFIAHLGMLQMYSTELGQRFLRVEQNKTAISKAKTMLDMLDEVVMPELSSECWSQEVADEALKVVHLCLQKYPLKHQRVFIEKSLRKFADDNLFGDTKKIKNGSNNSSVRNKGIKEWELTQRLQQLNAHGVKRLALHLKSSLWDMARREETTIEENVYRAAAQGRIILWGVDRRSVHSVLSWVYNPGRGLEYEDALHLCDILQLSRTLGMQDLTQVCASILSRTSDTAISNAQRSGISLTCLLADQGLEGIDREERVEHGFVRAVFDYVLEHGDAPTVLQDMVIQAIVSTRDLETFDYITIKMSREFSLRLNKALLGQPSASQTESMPGSQFTGVENESRTMSTPCAPEPPVQG</sequence>
<feature type="compositionally biased region" description="Basic and acidic residues" evidence="1">
    <location>
        <begin position="28"/>
        <end position="44"/>
    </location>
</feature>
<protein>
    <recommendedName>
        <fullName evidence="4">BTB domain-containing protein</fullName>
    </recommendedName>
</protein>
<name>A0A6A6V1X0_9PLEO</name>
<feature type="region of interest" description="Disordered" evidence="1">
    <location>
        <begin position="414"/>
        <end position="449"/>
    </location>
</feature>
<dbReference type="AlphaFoldDB" id="A0A6A6V1X0"/>
<evidence type="ECO:0008006" key="4">
    <source>
        <dbReference type="Google" id="ProtNLM"/>
    </source>
</evidence>
<reference evidence="2" key="1">
    <citation type="journal article" date="2020" name="Stud. Mycol.">
        <title>101 Dothideomycetes genomes: a test case for predicting lifestyles and emergence of pathogens.</title>
        <authorList>
            <person name="Haridas S."/>
            <person name="Albert R."/>
            <person name="Binder M."/>
            <person name="Bloem J."/>
            <person name="Labutti K."/>
            <person name="Salamov A."/>
            <person name="Andreopoulos B."/>
            <person name="Baker S."/>
            <person name="Barry K."/>
            <person name="Bills G."/>
            <person name="Bluhm B."/>
            <person name="Cannon C."/>
            <person name="Castanera R."/>
            <person name="Culley D."/>
            <person name="Daum C."/>
            <person name="Ezra D."/>
            <person name="Gonzalez J."/>
            <person name="Henrissat B."/>
            <person name="Kuo A."/>
            <person name="Liang C."/>
            <person name="Lipzen A."/>
            <person name="Lutzoni F."/>
            <person name="Magnuson J."/>
            <person name="Mondo S."/>
            <person name="Nolan M."/>
            <person name="Ohm R."/>
            <person name="Pangilinan J."/>
            <person name="Park H.-J."/>
            <person name="Ramirez L."/>
            <person name="Alfaro M."/>
            <person name="Sun H."/>
            <person name="Tritt A."/>
            <person name="Yoshinaga Y."/>
            <person name="Zwiers L.-H."/>
            <person name="Turgeon B."/>
            <person name="Goodwin S."/>
            <person name="Spatafora J."/>
            <person name="Crous P."/>
            <person name="Grigoriev I."/>
        </authorList>
    </citation>
    <scope>NUCLEOTIDE SEQUENCE</scope>
    <source>
        <strain evidence="2">CBS 119925</strain>
    </source>
</reference>
<accession>A0A6A6V1X0</accession>
<evidence type="ECO:0000313" key="2">
    <source>
        <dbReference type="EMBL" id="KAF2743744.1"/>
    </source>
</evidence>